<dbReference type="InterPro" id="IPR009282">
    <property type="entry name" value="DUF937"/>
</dbReference>
<keyword evidence="2" id="KW-1185">Reference proteome</keyword>
<sequence>MDIQTPKVAQAISKSSGMNTDSTIKMLQMLAPLLMGALGKQKREQNLDANSLDSFTSTLAGNFLDGNTNTSNMMNLVTNMLDTNNDGSIVDDVLKMDSSLFISKRSYFFLP</sequence>
<gene>
    <name evidence="1" type="ORF">FSBG_00484</name>
</gene>
<proteinExistence type="predicted"/>
<dbReference type="Pfam" id="PF06078">
    <property type="entry name" value="DUF937"/>
    <property type="match status" value="1"/>
</dbReference>
<evidence type="ECO:0000313" key="2">
    <source>
        <dbReference type="Proteomes" id="UP000002975"/>
    </source>
</evidence>
<evidence type="ECO:0000313" key="1">
    <source>
        <dbReference type="EMBL" id="EFS20987.1"/>
    </source>
</evidence>
<organism evidence="1 2">
    <name type="scientific">Fusobacterium gonidiaformans 3-1-5R</name>
    <dbReference type="NCBI Taxonomy" id="469605"/>
    <lineage>
        <taxon>Bacteria</taxon>
        <taxon>Fusobacteriati</taxon>
        <taxon>Fusobacteriota</taxon>
        <taxon>Fusobacteriia</taxon>
        <taxon>Fusobacteriales</taxon>
        <taxon>Fusobacteriaceae</taxon>
        <taxon>Fusobacterium</taxon>
    </lineage>
</organism>
<reference evidence="1 2" key="1">
    <citation type="submission" date="2009-02" db="EMBL/GenBank/DDBJ databases">
        <title>The Genome Sequence of Fusobacterium sp. 3_1_5R.</title>
        <authorList>
            <consortium name="The Broad Institute Genome Sequencing Platform"/>
            <person name="Ward D."/>
            <person name="Young S.K."/>
            <person name="Kodira C.D."/>
            <person name="Zeng Q."/>
            <person name="Koehrsen M."/>
            <person name="Alvarado L."/>
            <person name="Berlin A."/>
            <person name="Borenstein D."/>
            <person name="Chen Z."/>
            <person name="Engels R."/>
            <person name="Freedman E."/>
            <person name="Gellesch M."/>
            <person name="Goldberg J."/>
            <person name="Griggs A."/>
            <person name="Gujja S."/>
            <person name="Heiman D."/>
            <person name="Hepburn T."/>
            <person name="Howarth C."/>
            <person name="Jen D."/>
            <person name="Larson L."/>
            <person name="Lewis B."/>
            <person name="Mehta T."/>
            <person name="Park D."/>
            <person name="Pearson M."/>
            <person name="Roberts A."/>
            <person name="Saif S."/>
            <person name="Shea T."/>
            <person name="Shenoy N."/>
            <person name="Sisk P."/>
            <person name="Stolte C."/>
            <person name="Sykes S."/>
            <person name="Walk T."/>
            <person name="White J."/>
            <person name="Yandava C."/>
            <person name="Allen-Vercoe E."/>
            <person name="Strauss J."/>
            <person name="Ambrose C."/>
            <person name="Lander E."/>
            <person name="Nusbaum C."/>
            <person name="Galagan J."/>
            <person name="Birren B."/>
        </authorList>
    </citation>
    <scope>NUCLEOTIDE SEQUENCE [LARGE SCALE GENOMIC DNA]</scope>
    <source>
        <strain evidence="1 2">3_1_5R</strain>
    </source>
</reference>
<accession>E5BFV6</accession>
<name>E5BFV6_9FUSO</name>
<dbReference type="HOGENOM" id="CLU_172451_0_0_0"/>
<dbReference type="AlphaFoldDB" id="E5BFV6"/>
<dbReference type="RefSeq" id="WP_008801058.1">
    <property type="nucleotide sequence ID" value="NZ_GG657971.1"/>
</dbReference>
<dbReference type="Proteomes" id="UP000002975">
    <property type="component" value="Unassembled WGS sequence"/>
</dbReference>
<dbReference type="BioCyc" id="FSP469605-HMP:GTSP-487-MONOMER"/>
<dbReference type="OrthoDB" id="5358798at2"/>
<dbReference type="EMBL" id="GG657971">
    <property type="protein sequence ID" value="EFS20987.1"/>
    <property type="molecule type" value="Genomic_DNA"/>
</dbReference>
<protein>
    <recommendedName>
        <fullName evidence="3">DUF937 domain-containing protein</fullName>
    </recommendedName>
</protein>
<evidence type="ECO:0008006" key="3">
    <source>
        <dbReference type="Google" id="ProtNLM"/>
    </source>
</evidence>